<comment type="similarity">
    <text evidence="6">Belongs to the class-II pyridoxal-phosphate-dependent aminotransferase family. Histidinol-phosphate aminotransferase subfamily.</text>
</comment>
<dbReference type="EC" id="2.6.1.9" evidence="6"/>
<comment type="catalytic activity">
    <reaction evidence="6">
        <text>L-histidinol phosphate + 2-oxoglutarate = 3-(imidazol-4-yl)-2-oxopropyl phosphate + L-glutamate</text>
        <dbReference type="Rhea" id="RHEA:23744"/>
        <dbReference type="ChEBI" id="CHEBI:16810"/>
        <dbReference type="ChEBI" id="CHEBI:29985"/>
        <dbReference type="ChEBI" id="CHEBI:57766"/>
        <dbReference type="ChEBI" id="CHEBI:57980"/>
        <dbReference type="EC" id="2.6.1.9"/>
    </reaction>
</comment>
<dbReference type="PANTHER" id="PTHR43643:SF3">
    <property type="entry name" value="HISTIDINOL-PHOSPHATE AMINOTRANSFERASE"/>
    <property type="match status" value="1"/>
</dbReference>
<dbReference type="InterPro" id="IPR005861">
    <property type="entry name" value="HisP_aminotrans"/>
</dbReference>
<feature type="modified residue" description="N6-(pyridoxal phosphate)lysine" evidence="6">
    <location>
        <position position="220"/>
    </location>
</feature>
<dbReference type="InterPro" id="IPR015421">
    <property type="entry name" value="PyrdxlP-dep_Trfase_major"/>
</dbReference>
<dbReference type="PROSITE" id="PS00599">
    <property type="entry name" value="AA_TRANSFER_CLASS_2"/>
    <property type="match status" value="1"/>
</dbReference>
<dbReference type="Proteomes" id="UP001183809">
    <property type="component" value="Unassembled WGS sequence"/>
</dbReference>
<evidence type="ECO:0000313" key="9">
    <source>
        <dbReference type="Proteomes" id="UP001183809"/>
    </source>
</evidence>
<dbReference type="InterPro" id="IPR015422">
    <property type="entry name" value="PyrdxlP-dep_Trfase_small"/>
</dbReference>
<dbReference type="CDD" id="cd00609">
    <property type="entry name" value="AAT_like"/>
    <property type="match status" value="1"/>
</dbReference>
<reference evidence="9" key="1">
    <citation type="submission" date="2023-07" db="EMBL/GenBank/DDBJ databases">
        <title>30 novel species of actinomycetes from the DSMZ collection.</title>
        <authorList>
            <person name="Nouioui I."/>
        </authorList>
    </citation>
    <scope>NUCLEOTIDE SEQUENCE [LARGE SCALE GENOMIC DNA]</scope>
    <source>
        <strain evidence="9">DSM 41699</strain>
    </source>
</reference>
<evidence type="ECO:0000256" key="3">
    <source>
        <dbReference type="ARBA" id="ARBA00022576"/>
    </source>
</evidence>
<keyword evidence="6" id="KW-0368">Histidine biosynthesis</keyword>
<dbReference type="PANTHER" id="PTHR43643">
    <property type="entry name" value="HISTIDINOL-PHOSPHATE AMINOTRANSFERASE 2"/>
    <property type="match status" value="1"/>
</dbReference>
<keyword evidence="6" id="KW-0028">Amino-acid biosynthesis</keyword>
<evidence type="ECO:0000256" key="6">
    <source>
        <dbReference type="HAMAP-Rule" id="MF_01023"/>
    </source>
</evidence>
<evidence type="ECO:0000256" key="2">
    <source>
        <dbReference type="ARBA" id="ARBA00011738"/>
    </source>
</evidence>
<keyword evidence="3 6" id="KW-0032">Aminotransferase</keyword>
<dbReference type="InterPro" id="IPR050106">
    <property type="entry name" value="HistidinolP_aminotransfase"/>
</dbReference>
<dbReference type="InterPro" id="IPR015424">
    <property type="entry name" value="PyrdxlP-dep_Trfase"/>
</dbReference>
<dbReference type="SUPFAM" id="SSF53383">
    <property type="entry name" value="PLP-dependent transferases"/>
    <property type="match status" value="1"/>
</dbReference>
<comment type="caution">
    <text evidence="8">The sequence shown here is derived from an EMBL/GenBank/DDBJ whole genome shotgun (WGS) entry which is preliminary data.</text>
</comment>
<dbReference type="Gene3D" id="3.90.1150.10">
    <property type="entry name" value="Aspartate Aminotransferase, domain 1"/>
    <property type="match status" value="1"/>
</dbReference>
<keyword evidence="4 6" id="KW-0808">Transferase</keyword>
<comment type="pathway">
    <text evidence="6">Amino-acid biosynthesis; L-histidine biosynthesis; L-histidine from 5-phospho-alpha-D-ribose 1-diphosphate: step 7/9.</text>
</comment>
<dbReference type="RefSeq" id="WP_311695663.1">
    <property type="nucleotide sequence ID" value="NZ_JAVREY010000015.1"/>
</dbReference>
<dbReference type="HAMAP" id="MF_01023">
    <property type="entry name" value="HisC_aminotrans_2"/>
    <property type="match status" value="1"/>
</dbReference>
<feature type="domain" description="Aminotransferase class I/classII large" evidence="7">
    <location>
        <begin position="32"/>
        <end position="347"/>
    </location>
</feature>
<evidence type="ECO:0000256" key="1">
    <source>
        <dbReference type="ARBA" id="ARBA00001933"/>
    </source>
</evidence>
<dbReference type="InterPro" id="IPR024892">
    <property type="entry name" value="ArAT"/>
</dbReference>
<dbReference type="InterPro" id="IPR001917">
    <property type="entry name" value="Aminotrans_II_pyridoxalP_BS"/>
</dbReference>
<gene>
    <name evidence="6" type="primary">hisC</name>
    <name evidence="8" type="ORF">RM764_15730</name>
</gene>
<evidence type="ECO:0000259" key="7">
    <source>
        <dbReference type="Pfam" id="PF00155"/>
    </source>
</evidence>
<evidence type="ECO:0000256" key="4">
    <source>
        <dbReference type="ARBA" id="ARBA00022679"/>
    </source>
</evidence>
<comment type="cofactor">
    <cofactor evidence="1 6">
        <name>pyridoxal 5'-phosphate</name>
        <dbReference type="ChEBI" id="CHEBI:597326"/>
    </cofactor>
</comment>
<organism evidence="8 9">
    <name type="scientific">Streptomyces gibsoniae</name>
    <dbReference type="NCBI Taxonomy" id="3075529"/>
    <lineage>
        <taxon>Bacteria</taxon>
        <taxon>Bacillati</taxon>
        <taxon>Actinomycetota</taxon>
        <taxon>Actinomycetes</taxon>
        <taxon>Kitasatosporales</taxon>
        <taxon>Streptomycetaceae</taxon>
        <taxon>Streptomyces</taxon>
    </lineage>
</organism>
<sequence>MSLPRLRTVLDTMPSYQPSEGVYASERRPRLLSANESPHQPLSGITEAIARAGATVNRYPDPGCAALTRSLARTHGIDEDRIVVGAGSVALLQTLFQAIADPGAEVVHAWPSFELYPVLAELAGVTCVPVPLTDGTHDLRTMADRITPRTRLVVVCNPNNPTGTVADPDELARFIARIPPTCLVALDEAYFEYVRSPAVTNGLEYGLAHPNIVVLRTFSKAYGLAGLRVGYLVGDARVTRRLRKAGLAYAVSAVAQHAAVEALVLQEQLMRRVDDTVAERTRVREALLRDGWAIPASEANFLWLPLGEDAAAFGQWCTHQGIAVRAFPGEGVRVTVGSREDNDVFLTAAATWRTTRPWAVAPRARTEHGTGEE</sequence>
<accession>A0ABU2TU18</accession>
<evidence type="ECO:0000256" key="5">
    <source>
        <dbReference type="ARBA" id="ARBA00022898"/>
    </source>
</evidence>
<dbReference type="InterPro" id="IPR004839">
    <property type="entry name" value="Aminotransferase_I/II_large"/>
</dbReference>
<evidence type="ECO:0000313" key="8">
    <source>
        <dbReference type="EMBL" id="MDT0464459.1"/>
    </source>
</evidence>
<dbReference type="EMBL" id="JAVREY010000015">
    <property type="protein sequence ID" value="MDT0464459.1"/>
    <property type="molecule type" value="Genomic_DNA"/>
</dbReference>
<protein>
    <recommendedName>
        <fullName evidence="6">Histidinol-phosphate aminotransferase</fullName>
        <ecNumber evidence="6">2.6.1.9</ecNumber>
    </recommendedName>
    <alternativeName>
        <fullName evidence="6">Imidazole acetol-phosphate transaminase</fullName>
    </alternativeName>
</protein>
<dbReference type="NCBIfam" id="NF002878">
    <property type="entry name" value="PRK03321.1"/>
    <property type="match status" value="1"/>
</dbReference>
<keyword evidence="5 6" id="KW-0663">Pyridoxal phosphate</keyword>
<name>A0ABU2TU18_9ACTN</name>
<keyword evidence="9" id="KW-1185">Reference proteome</keyword>
<dbReference type="GO" id="GO:0004400">
    <property type="term" value="F:histidinol-phosphate transaminase activity"/>
    <property type="evidence" value="ECO:0007669"/>
    <property type="project" value="UniProtKB-EC"/>
</dbReference>
<proteinExistence type="inferred from homology"/>
<comment type="subunit">
    <text evidence="2 6">Homodimer.</text>
</comment>
<dbReference type="Pfam" id="PF00155">
    <property type="entry name" value="Aminotran_1_2"/>
    <property type="match status" value="1"/>
</dbReference>
<dbReference type="Gene3D" id="3.40.640.10">
    <property type="entry name" value="Type I PLP-dependent aspartate aminotransferase-like (Major domain)"/>
    <property type="match status" value="1"/>
</dbReference>